<sequence>MCYQTKCSSCGKTTWGGCGRHVLSVYKGIPEGQHCLCRAWPGVKDMDHVHPTGADASQPSSYCSIL</sequence>
<protein>
    <submittedName>
        <fullName evidence="1">Uncharacterized protein</fullName>
    </submittedName>
</protein>
<accession>A0A2N9I6J1</accession>
<evidence type="ECO:0000313" key="1">
    <source>
        <dbReference type="EMBL" id="SPD19441.1"/>
    </source>
</evidence>
<dbReference type="PANTHER" id="PTHR34724:SF4">
    <property type="entry name" value="EXPRESSED PROTEIN"/>
    <property type="match status" value="1"/>
</dbReference>
<dbReference type="AlphaFoldDB" id="A0A2N9I6J1"/>
<dbReference type="PANTHER" id="PTHR34724">
    <property type="entry name" value="OS12G0596101 PROTEIN"/>
    <property type="match status" value="1"/>
</dbReference>
<gene>
    <name evidence="1" type="ORF">FSB_LOCUS47323</name>
</gene>
<proteinExistence type="predicted"/>
<reference evidence="1" key="1">
    <citation type="submission" date="2018-02" db="EMBL/GenBank/DDBJ databases">
        <authorList>
            <person name="Cohen D.B."/>
            <person name="Kent A.D."/>
        </authorList>
    </citation>
    <scope>NUCLEOTIDE SEQUENCE</scope>
</reference>
<organism evidence="1">
    <name type="scientific">Fagus sylvatica</name>
    <name type="common">Beechnut</name>
    <dbReference type="NCBI Taxonomy" id="28930"/>
    <lineage>
        <taxon>Eukaryota</taxon>
        <taxon>Viridiplantae</taxon>
        <taxon>Streptophyta</taxon>
        <taxon>Embryophyta</taxon>
        <taxon>Tracheophyta</taxon>
        <taxon>Spermatophyta</taxon>
        <taxon>Magnoliopsida</taxon>
        <taxon>eudicotyledons</taxon>
        <taxon>Gunneridae</taxon>
        <taxon>Pentapetalae</taxon>
        <taxon>rosids</taxon>
        <taxon>fabids</taxon>
        <taxon>Fagales</taxon>
        <taxon>Fagaceae</taxon>
        <taxon>Fagus</taxon>
    </lineage>
</organism>
<dbReference type="EMBL" id="OIVN01004824">
    <property type="protein sequence ID" value="SPD19441.1"/>
    <property type="molecule type" value="Genomic_DNA"/>
</dbReference>
<name>A0A2N9I6J1_FAGSY</name>